<reference evidence="6 7" key="1">
    <citation type="submission" date="2020-05" db="EMBL/GenBank/DDBJ databases">
        <title>Genomic Encyclopedia of Type Strains, Phase IV (KMG-V): Genome sequencing to study the core and pangenomes of soil and plant-associated prokaryotes.</title>
        <authorList>
            <person name="Whitman W."/>
        </authorList>
    </citation>
    <scope>NUCLEOTIDE SEQUENCE [LARGE SCALE GENOMIC DNA]</scope>
    <source>
        <strain evidence="6 7">C29</strain>
    </source>
</reference>
<proteinExistence type="inferred from homology"/>
<dbReference type="InterPro" id="IPR005119">
    <property type="entry name" value="LysR_subst-bd"/>
</dbReference>
<evidence type="ECO:0000256" key="3">
    <source>
        <dbReference type="ARBA" id="ARBA00023125"/>
    </source>
</evidence>
<organism evidence="6 7">
    <name type="scientific">Sphaerotilus uruguayifluvii</name>
    <dbReference type="NCBI Taxonomy" id="2735897"/>
    <lineage>
        <taxon>Bacteria</taxon>
        <taxon>Pseudomonadati</taxon>
        <taxon>Pseudomonadota</taxon>
        <taxon>Betaproteobacteria</taxon>
        <taxon>Burkholderiales</taxon>
        <taxon>Sphaerotilaceae</taxon>
        <taxon>Sphaerotilus</taxon>
    </lineage>
</organism>
<dbReference type="PROSITE" id="PS50931">
    <property type="entry name" value="HTH_LYSR"/>
    <property type="match status" value="1"/>
</dbReference>
<feature type="domain" description="HTH lysR-type" evidence="5">
    <location>
        <begin position="14"/>
        <end position="71"/>
    </location>
</feature>
<dbReference type="RefSeq" id="WP_217427511.1">
    <property type="nucleotide sequence ID" value="NZ_JABSNM010000009.1"/>
</dbReference>
<dbReference type="Pfam" id="PF00126">
    <property type="entry name" value="HTH_1"/>
    <property type="match status" value="1"/>
</dbReference>
<gene>
    <name evidence="6" type="ORF">HNQ01_002350</name>
</gene>
<dbReference type="EMBL" id="JABSNM010000009">
    <property type="protein sequence ID" value="NRT56607.1"/>
    <property type="molecule type" value="Genomic_DNA"/>
</dbReference>
<keyword evidence="3 6" id="KW-0238">DNA-binding</keyword>
<dbReference type="PANTHER" id="PTHR30537:SF5">
    <property type="entry name" value="HTH-TYPE TRANSCRIPTIONAL ACTIVATOR TTDR-RELATED"/>
    <property type="match status" value="1"/>
</dbReference>
<dbReference type="GO" id="GO:0003677">
    <property type="term" value="F:DNA binding"/>
    <property type="evidence" value="ECO:0007669"/>
    <property type="project" value="UniProtKB-KW"/>
</dbReference>
<sequence>MDLNDLELLIHECMDLNDLELLMSVARLGSFAAAARERNVDPSSVSRVVAGLEAEFGVRLFQRSTRQLVLTEAGADYTQRLGPLLEEMHQARLALVDAGEQVRGKLRVSVSNTFGLRRVAPFLPAFCARHPRLDVELMLTDAMVDLVADRVDVAVRLGALKDSSLVAVPLMPVQYRVVASPGWLRAQSSAPQSPADLAQVECVSFALPGFRDRWLFRPSDGGGSMQVPIRARVQTSNGLALREFVLAGMGPALLPHWLIDEDLLAGNLLNLFPDHEVGVTDAPAGAWLVYPSRSHVPAKVRLFIDFLKDAVASCPRPADCRSGDRTA</sequence>
<keyword evidence="2" id="KW-0805">Transcription regulation</keyword>
<protein>
    <submittedName>
        <fullName evidence="6">DNA-binding transcriptional LysR family regulator</fullName>
    </submittedName>
</protein>
<dbReference type="PANTHER" id="PTHR30537">
    <property type="entry name" value="HTH-TYPE TRANSCRIPTIONAL REGULATOR"/>
    <property type="match status" value="1"/>
</dbReference>
<comment type="similarity">
    <text evidence="1">Belongs to the LysR transcriptional regulatory family.</text>
</comment>
<evidence type="ECO:0000313" key="6">
    <source>
        <dbReference type="EMBL" id="NRT56607.1"/>
    </source>
</evidence>
<evidence type="ECO:0000256" key="4">
    <source>
        <dbReference type="ARBA" id="ARBA00023163"/>
    </source>
</evidence>
<evidence type="ECO:0000259" key="5">
    <source>
        <dbReference type="PROSITE" id="PS50931"/>
    </source>
</evidence>
<dbReference type="Proteomes" id="UP001516061">
    <property type="component" value="Unassembled WGS sequence"/>
</dbReference>
<keyword evidence="7" id="KW-1185">Reference proteome</keyword>
<accession>A0ABX2G5C7</accession>
<dbReference type="InterPro" id="IPR058163">
    <property type="entry name" value="LysR-type_TF_proteobact-type"/>
</dbReference>
<evidence type="ECO:0000313" key="7">
    <source>
        <dbReference type="Proteomes" id="UP001516061"/>
    </source>
</evidence>
<evidence type="ECO:0000256" key="2">
    <source>
        <dbReference type="ARBA" id="ARBA00023015"/>
    </source>
</evidence>
<dbReference type="Pfam" id="PF03466">
    <property type="entry name" value="LysR_substrate"/>
    <property type="match status" value="1"/>
</dbReference>
<comment type="caution">
    <text evidence="6">The sequence shown here is derived from an EMBL/GenBank/DDBJ whole genome shotgun (WGS) entry which is preliminary data.</text>
</comment>
<dbReference type="CDD" id="cd08422">
    <property type="entry name" value="PBP2_CrgA_like"/>
    <property type="match status" value="1"/>
</dbReference>
<dbReference type="InterPro" id="IPR000847">
    <property type="entry name" value="LysR_HTH_N"/>
</dbReference>
<evidence type="ECO:0000256" key="1">
    <source>
        <dbReference type="ARBA" id="ARBA00009437"/>
    </source>
</evidence>
<name>A0ABX2G5C7_9BURK</name>
<keyword evidence="4" id="KW-0804">Transcription</keyword>